<evidence type="ECO:0000313" key="2">
    <source>
        <dbReference type="Proteomes" id="UP001595632"/>
    </source>
</evidence>
<comment type="caution">
    <text evidence="1">The sequence shown here is derived from an EMBL/GenBank/DDBJ whole genome shotgun (WGS) entry which is preliminary data.</text>
</comment>
<accession>A0ABV7GW69</accession>
<name>A0ABV7GW69_9RHOB</name>
<sequence>MTTKAGSGPLSLVREIIAIAAFGALVISGNHSGGPQVSSSFSPLVLTWPGPLGGAAYAAPSANDTAAARMAGQPMSRHAVGTDALQQ</sequence>
<evidence type="ECO:0000313" key="1">
    <source>
        <dbReference type="EMBL" id="MFC3145924.1"/>
    </source>
</evidence>
<dbReference type="Proteomes" id="UP001595632">
    <property type="component" value="Unassembled WGS sequence"/>
</dbReference>
<protein>
    <submittedName>
        <fullName evidence="1">Uncharacterized protein</fullName>
    </submittedName>
</protein>
<dbReference type="EMBL" id="JBHRTB010000010">
    <property type="protein sequence ID" value="MFC3145924.1"/>
    <property type="molecule type" value="Genomic_DNA"/>
</dbReference>
<reference evidence="2" key="1">
    <citation type="journal article" date="2019" name="Int. J. Syst. Evol. Microbiol.">
        <title>The Global Catalogue of Microorganisms (GCM) 10K type strain sequencing project: providing services to taxonomists for standard genome sequencing and annotation.</title>
        <authorList>
            <consortium name="The Broad Institute Genomics Platform"/>
            <consortium name="The Broad Institute Genome Sequencing Center for Infectious Disease"/>
            <person name="Wu L."/>
            <person name="Ma J."/>
        </authorList>
    </citation>
    <scope>NUCLEOTIDE SEQUENCE [LARGE SCALE GENOMIC DNA]</scope>
    <source>
        <strain evidence="2">KCTC 52366</strain>
    </source>
</reference>
<organism evidence="1 2">
    <name type="scientific">Psychromarinibacter halotolerans</name>
    <dbReference type="NCBI Taxonomy" id="1775175"/>
    <lineage>
        <taxon>Bacteria</taxon>
        <taxon>Pseudomonadati</taxon>
        <taxon>Pseudomonadota</taxon>
        <taxon>Alphaproteobacteria</taxon>
        <taxon>Rhodobacterales</taxon>
        <taxon>Paracoccaceae</taxon>
        <taxon>Psychromarinibacter</taxon>
    </lineage>
</organism>
<gene>
    <name evidence="1" type="ORF">ACFOGP_24590</name>
</gene>
<dbReference type="RefSeq" id="WP_275634845.1">
    <property type="nucleotide sequence ID" value="NZ_JARGYD010000012.1"/>
</dbReference>
<keyword evidence="2" id="KW-1185">Reference proteome</keyword>
<proteinExistence type="predicted"/>